<name>A0A0F9K780_9ZZZZ</name>
<protein>
    <submittedName>
        <fullName evidence="1">Uncharacterized protein</fullName>
    </submittedName>
</protein>
<dbReference type="EMBL" id="LAZR01015860">
    <property type="protein sequence ID" value="KKM07038.1"/>
    <property type="molecule type" value="Genomic_DNA"/>
</dbReference>
<comment type="caution">
    <text evidence="1">The sequence shown here is derived from an EMBL/GenBank/DDBJ whole genome shotgun (WGS) entry which is preliminary data.</text>
</comment>
<evidence type="ECO:0000313" key="1">
    <source>
        <dbReference type="EMBL" id="KKM07038.1"/>
    </source>
</evidence>
<proteinExistence type="predicted"/>
<sequence>MLKWHLTKVTTEHYDIEAQSQGEAMEKIRSKEVKPIKSATSTEIKYITHYSN</sequence>
<gene>
    <name evidence="1" type="ORF">LCGC14_1737920</name>
</gene>
<accession>A0A0F9K780</accession>
<reference evidence="1" key="1">
    <citation type="journal article" date="2015" name="Nature">
        <title>Complex archaea that bridge the gap between prokaryotes and eukaryotes.</title>
        <authorList>
            <person name="Spang A."/>
            <person name="Saw J.H."/>
            <person name="Jorgensen S.L."/>
            <person name="Zaremba-Niedzwiedzka K."/>
            <person name="Martijn J."/>
            <person name="Lind A.E."/>
            <person name="van Eijk R."/>
            <person name="Schleper C."/>
            <person name="Guy L."/>
            <person name="Ettema T.J."/>
        </authorList>
    </citation>
    <scope>NUCLEOTIDE SEQUENCE</scope>
</reference>
<organism evidence="1">
    <name type="scientific">marine sediment metagenome</name>
    <dbReference type="NCBI Taxonomy" id="412755"/>
    <lineage>
        <taxon>unclassified sequences</taxon>
        <taxon>metagenomes</taxon>
        <taxon>ecological metagenomes</taxon>
    </lineage>
</organism>
<dbReference type="AlphaFoldDB" id="A0A0F9K780"/>